<feature type="domain" description="RNA-binding S4" evidence="2">
    <location>
        <begin position="182"/>
        <end position="242"/>
    </location>
</feature>
<protein>
    <submittedName>
        <fullName evidence="3">RNA-binding protein YlmH, contains S4-like domain</fullName>
    </submittedName>
</protein>
<evidence type="ECO:0000256" key="1">
    <source>
        <dbReference type="PROSITE-ProRule" id="PRU00182"/>
    </source>
</evidence>
<dbReference type="InterPro" id="IPR036986">
    <property type="entry name" value="S4_RNA-bd_sf"/>
</dbReference>
<dbReference type="Proteomes" id="UP000183952">
    <property type="component" value="Unassembled WGS sequence"/>
</dbReference>
<evidence type="ECO:0000313" key="3">
    <source>
        <dbReference type="EMBL" id="SHJ66916.1"/>
    </source>
</evidence>
<dbReference type="PROSITE" id="PS50889">
    <property type="entry name" value="S4"/>
    <property type="match status" value="1"/>
</dbReference>
<dbReference type="GO" id="GO:0003723">
    <property type="term" value="F:RNA binding"/>
    <property type="evidence" value="ECO:0007669"/>
    <property type="project" value="UniProtKB-KW"/>
</dbReference>
<dbReference type="Gene3D" id="3.30.70.330">
    <property type="match status" value="1"/>
</dbReference>
<organism evidence="3 4">
    <name type="scientific">Hathewaya proteolytica DSM 3090</name>
    <dbReference type="NCBI Taxonomy" id="1121331"/>
    <lineage>
        <taxon>Bacteria</taxon>
        <taxon>Bacillati</taxon>
        <taxon>Bacillota</taxon>
        <taxon>Clostridia</taxon>
        <taxon>Eubacteriales</taxon>
        <taxon>Clostridiaceae</taxon>
        <taxon>Hathewaya</taxon>
    </lineage>
</organism>
<accession>A0A1M6L6U8</accession>
<evidence type="ECO:0000313" key="4">
    <source>
        <dbReference type="Proteomes" id="UP000183952"/>
    </source>
</evidence>
<keyword evidence="1" id="KW-0694">RNA-binding</keyword>
<dbReference type="InterPro" id="IPR012677">
    <property type="entry name" value="Nucleotide-bd_a/b_plait_sf"/>
</dbReference>
<dbReference type="SMART" id="SM00363">
    <property type="entry name" value="S4"/>
    <property type="match status" value="1"/>
</dbReference>
<reference evidence="3 4" key="1">
    <citation type="submission" date="2016-11" db="EMBL/GenBank/DDBJ databases">
        <authorList>
            <person name="Jaros S."/>
            <person name="Januszkiewicz K."/>
            <person name="Wedrychowicz H."/>
        </authorList>
    </citation>
    <scope>NUCLEOTIDE SEQUENCE [LARGE SCALE GENOMIC DNA]</scope>
    <source>
        <strain evidence="3 4">DSM 3090</strain>
    </source>
</reference>
<dbReference type="Gene3D" id="3.10.290.10">
    <property type="entry name" value="RNA-binding S4 domain"/>
    <property type="match status" value="1"/>
</dbReference>
<gene>
    <name evidence="3" type="ORF">SAMN02745248_00646</name>
</gene>
<proteinExistence type="predicted"/>
<dbReference type="InterPro" id="IPR002942">
    <property type="entry name" value="S4_RNA-bd"/>
</dbReference>
<dbReference type="AlphaFoldDB" id="A0A1M6L6U8"/>
<dbReference type="OrthoDB" id="9812787at2"/>
<evidence type="ECO:0000259" key="2">
    <source>
        <dbReference type="SMART" id="SM00363"/>
    </source>
</evidence>
<dbReference type="EMBL" id="FRAD01000005">
    <property type="protein sequence ID" value="SHJ66916.1"/>
    <property type="molecule type" value="Genomic_DNA"/>
</dbReference>
<dbReference type="SUPFAM" id="SSF55174">
    <property type="entry name" value="Alpha-L RNA-binding motif"/>
    <property type="match status" value="1"/>
</dbReference>
<dbReference type="InterPro" id="IPR040591">
    <property type="entry name" value="RqcP2_RBD"/>
</dbReference>
<name>A0A1M6L6U8_9CLOT</name>
<sequence length="258" mass="29829">MDKSSFQKFFVNGNLDRIQYLYDKFNLTSKSGKDIVIGEFLTPDLYEGLRKAADYEGIIINIWEFYEGCERKLCVLSEDNIISIELPIHILKITNKSKFSQLCHRDYLGALMSLDIKREKFADLIVKHDCAYVPVMKEFSQYIKDNLNKISNSPCDISILEVHDEDIPRPEFEKINAIITSMRIDCVLSSIINKSRAVAVQYLDKGNVLVNYIGEHRKERLVDMGDIITVRGYGKYKIADIIGKTQKDRIKVLFHKFV</sequence>
<dbReference type="RefSeq" id="WP_072902278.1">
    <property type="nucleotide sequence ID" value="NZ_FRAD01000005.1"/>
</dbReference>
<dbReference type="Pfam" id="PF17774">
    <property type="entry name" value="YlmH_RBD"/>
    <property type="match status" value="1"/>
</dbReference>
<dbReference type="STRING" id="1121331.SAMN02745248_00646"/>
<keyword evidence="4" id="KW-1185">Reference proteome</keyword>